<proteinExistence type="predicted"/>
<evidence type="ECO:0000259" key="1">
    <source>
        <dbReference type="Pfam" id="PF02655"/>
    </source>
</evidence>
<name>A0A4R3LH63_9BACL</name>
<dbReference type="Proteomes" id="UP000294937">
    <property type="component" value="Unassembled WGS sequence"/>
</dbReference>
<dbReference type="Gene3D" id="3.30.470.20">
    <property type="entry name" value="ATP-grasp fold, B domain"/>
    <property type="match status" value="1"/>
</dbReference>
<evidence type="ECO:0000313" key="2">
    <source>
        <dbReference type="EMBL" id="TCS96856.1"/>
    </source>
</evidence>
<dbReference type="Gene3D" id="3.40.50.20">
    <property type="match status" value="1"/>
</dbReference>
<dbReference type="Pfam" id="PF02655">
    <property type="entry name" value="ATP-grasp_3"/>
    <property type="match status" value="1"/>
</dbReference>
<feature type="domain" description="ATP-grasp fold PylC-type" evidence="1">
    <location>
        <begin position="118"/>
        <end position="283"/>
    </location>
</feature>
<dbReference type="InterPro" id="IPR003806">
    <property type="entry name" value="ATP-grasp_PylC-type"/>
</dbReference>
<gene>
    <name evidence="2" type="ORF">EDD58_101501</name>
</gene>
<dbReference type="AlphaFoldDB" id="A0A4R3LH63"/>
<keyword evidence="3" id="KW-1185">Reference proteome</keyword>
<accession>A0A4R3LH63</accession>
<comment type="caution">
    <text evidence="2">The sequence shown here is derived from an EMBL/GenBank/DDBJ whole genome shotgun (WGS) entry which is preliminary data.</text>
</comment>
<dbReference type="GO" id="GO:0005524">
    <property type="term" value="F:ATP binding"/>
    <property type="evidence" value="ECO:0007669"/>
    <property type="project" value="InterPro"/>
</dbReference>
<dbReference type="OrthoDB" id="40611at2"/>
<dbReference type="EMBL" id="SMAG01000001">
    <property type="protein sequence ID" value="TCS96856.1"/>
    <property type="molecule type" value="Genomic_DNA"/>
</dbReference>
<dbReference type="SUPFAM" id="SSF56059">
    <property type="entry name" value="Glutathione synthetase ATP-binding domain-like"/>
    <property type="match status" value="1"/>
</dbReference>
<organism evidence="2 3">
    <name type="scientific">Hazenella coriacea</name>
    <dbReference type="NCBI Taxonomy" id="1179467"/>
    <lineage>
        <taxon>Bacteria</taxon>
        <taxon>Bacillati</taxon>
        <taxon>Bacillota</taxon>
        <taxon>Bacilli</taxon>
        <taxon>Bacillales</taxon>
        <taxon>Thermoactinomycetaceae</taxon>
        <taxon>Hazenella</taxon>
    </lineage>
</organism>
<dbReference type="RefSeq" id="WP_131923235.1">
    <property type="nucleotide sequence ID" value="NZ_SMAG01000001.1"/>
</dbReference>
<sequence length="393" mass="45229">MSINVKKMTILLTGGRAPATLELARLIHDAGHRVIVADSIPTPVSRYSNAVSRMVLLPAPRTHRKQFLSTLEKVIQEEQVDILIPTCEEVFTVASGLAKLSPLCHVWTEPLSVLNQLHNKWLFIQTAKQLGFRVPETFQVESIEELKFYLQQHGEESKWVIKPVYSRFASKMFFVTDVNDPLPDIPISKQEPWLVQEWIEGSQICTYSLANQGMMTAHTAYRTTFTAGIGSSICFRHSHHNHLQKEVEKWIHHFSFTGQIAFDWIETPSGELVPIECNPRLTSGIHLFSPEDRIDYAFDPTYEGKTVIPQQDRRQMLALAMYSYGLSSIRSFVQFKNWLRTVCSSQDVLFRWKDPLPSWGQLSTLFYFWKQTRKLGISMLESSTYDIEWNGDE</sequence>
<reference evidence="2 3" key="1">
    <citation type="submission" date="2019-03" db="EMBL/GenBank/DDBJ databases">
        <title>Genomic Encyclopedia of Type Strains, Phase IV (KMG-IV): sequencing the most valuable type-strain genomes for metagenomic binning, comparative biology and taxonomic classification.</title>
        <authorList>
            <person name="Goeker M."/>
        </authorList>
    </citation>
    <scope>NUCLEOTIDE SEQUENCE [LARGE SCALE GENOMIC DNA]</scope>
    <source>
        <strain evidence="2 3">DSM 45707</strain>
    </source>
</reference>
<evidence type="ECO:0000313" key="3">
    <source>
        <dbReference type="Proteomes" id="UP000294937"/>
    </source>
</evidence>
<dbReference type="GO" id="GO:0046872">
    <property type="term" value="F:metal ion binding"/>
    <property type="evidence" value="ECO:0007669"/>
    <property type="project" value="InterPro"/>
</dbReference>
<protein>
    <submittedName>
        <fullName evidence="2">Carbamoylphosphate synthase large subunit</fullName>
    </submittedName>
</protein>